<dbReference type="CDD" id="cd02856">
    <property type="entry name" value="E_set_GDE_Isoamylase_N"/>
    <property type="match status" value="1"/>
</dbReference>
<dbReference type="Proteomes" id="UP000467006">
    <property type="component" value="Chromosome"/>
</dbReference>
<dbReference type="InterPro" id="IPR017853">
    <property type="entry name" value="GH"/>
</dbReference>
<dbReference type="SUPFAM" id="SSF51445">
    <property type="entry name" value="(Trans)glycosidases"/>
    <property type="match status" value="1"/>
</dbReference>
<dbReference type="GO" id="GO:0005975">
    <property type="term" value="P:carbohydrate metabolic process"/>
    <property type="evidence" value="ECO:0007669"/>
    <property type="project" value="InterPro"/>
</dbReference>
<comment type="similarity">
    <text evidence="1">Belongs to the glycosyl hydrolase 13 family.</text>
</comment>
<reference evidence="3 4" key="1">
    <citation type="journal article" date="2019" name="Emerg. Microbes Infect.">
        <title>Comprehensive subspecies identification of 175 nontuberculous mycobacteria species based on 7547 genomic profiles.</title>
        <authorList>
            <person name="Matsumoto Y."/>
            <person name="Kinjo T."/>
            <person name="Motooka D."/>
            <person name="Nabeya D."/>
            <person name="Jung N."/>
            <person name="Uechi K."/>
            <person name="Horii T."/>
            <person name="Iida T."/>
            <person name="Fujita J."/>
            <person name="Nakamura S."/>
        </authorList>
    </citation>
    <scope>NUCLEOTIDE SEQUENCE [LARGE SCALE GENOMIC DNA]</scope>
    <source>
        <strain evidence="3 4">JCM 6396</strain>
    </source>
</reference>
<dbReference type="Pfam" id="PF21156">
    <property type="entry name" value="ISOA1-3_C"/>
    <property type="match status" value="1"/>
</dbReference>
<dbReference type="Gene3D" id="3.20.20.80">
    <property type="entry name" value="Glycosidases"/>
    <property type="match status" value="1"/>
</dbReference>
<organism evidence="3 4">
    <name type="scientific">Mycolicibacterium duvalii</name>
    <dbReference type="NCBI Taxonomy" id="39688"/>
    <lineage>
        <taxon>Bacteria</taxon>
        <taxon>Bacillati</taxon>
        <taxon>Actinomycetota</taxon>
        <taxon>Actinomycetes</taxon>
        <taxon>Mycobacteriales</taxon>
        <taxon>Mycobacteriaceae</taxon>
        <taxon>Mycolicibacterium</taxon>
    </lineage>
</organism>
<evidence type="ECO:0000313" key="4">
    <source>
        <dbReference type="Proteomes" id="UP000467006"/>
    </source>
</evidence>
<dbReference type="InterPro" id="IPR048650">
    <property type="entry name" value="ISOA1-3-like_C"/>
</dbReference>
<gene>
    <name evidence="3" type="primary">glgX-1</name>
    <name evidence="3" type="ORF">MDUV_29860</name>
</gene>
<dbReference type="OrthoDB" id="3236218at2"/>
<dbReference type="SUPFAM" id="SSF81296">
    <property type="entry name" value="E set domains"/>
    <property type="match status" value="1"/>
</dbReference>
<evidence type="ECO:0000256" key="2">
    <source>
        <dbReference type="ARBA" id="ARBA00022946"/>
    </source>
</evidence>
<dbReference type="RefSeq" id="WP_098005283.1">
    <property type="nucleotide sequence ID" value="NZ_AP022563.1"/>
</dbReference>
<protein>
    <submittedName>
        <fullName evidence="3">Glycogen operon protein GlgX homolog</fullName>
    </submittedName>
</protein>
<proteinExistence type="inferred from homology"/>
<evidence type="ECO:0000256" key="1">
    <source>
        <dbReference type="ARBA" id="ARBA00008061"/>
    </source>
</evidence>
<dbReference type="InterPro" id="IPR014756">
    <property type="entry name" value="Ig_E-set"/>
</dbReference>
<dbReference type="SMART" id="SM00642">
    <property type="entry name" value="Aamy"/>
    <property type="match status" value="1"/>
</dbReference>
<dbReference type="InterPro" id="IPR013783">
    <property type="entry name" value="Ig-like_fold"/>
</dbReference>
<dbReference type="PANTHER" id="PTHR43002">
    <property type="entry name" value="GLYCOGEN DEBRANCHING ENZYME"/>
    <property type="match status" value="1"/>
</dbReference>
<dbReference type="Gene3D" id="2.60.40.10">
    <property type="entry name" value="Immunoglobulins"/>
    <property type="match status" value="1"/>
</dbReference>
<dbReference type="Pfam" id="PF00128">
    <property type="entry name" value="Alpha-amylase"/>
    <property type="match status" value="1"/>
</dbReference>
<dbReference type="InterPro" id="IPR044505">
    <property type="entry name" value="GlgX_Isoamylase_N_E_set"/>
</dbReference>
<dbReference type="Pfam" id="PF02922">
    <property type="entry name" value="CBM_48"/>
    <property type="match status" value="1"/>
</dbReference>
<keyword evidence="2" id="KW-0809">Transit peptide</keyword>
<dbReference type="CDD" id="cd11326">
    <property type="entry name" value="AmyAc_Glg_debranch"/>
    <property type="match status" value="1"/>
</dbReference>
<dbReference type="SUPFAM" id="SSF51011">
    <property type="entry name" value="Glycosyl hydrolase domain"/>
    <property type="match status" value="1"/>
</dbReference>
<dbReference type="InterPro" id="IPR004193">
    <property type="entry name" value="Glyco_hydro_13_N"/>
</dbReference>
<keyword evidence="4" id="KW-1185">Reference proteome</keyword>
<dbReference type="AlphaFoldDB" id="A0A7I7K1Y2"/>
<dbReference type="Gene3D" id="2.60.40.1180">
    <property type="entry name" value="Golgi alpha-mannosidase II"/>
    <property type="match status" value="1"/>
</dbReference>
<dbReference type="InterPro" id="IPR006047">
    <property type="entry name" value="GH13_cat_dom"/>
</dbReference>
<dbReference type="KEGG" id="mdu:MDUV_29860"/>
<accession>A0A7I7K1Y2</accession>
<sequence length="678" mass="74741">MAGAGRAYPLGAHRVDGDTSFSVWSRTAAGLELLLFDDVDDAQPARVIPLDRRRNRTANYWHVSVPNIAPGQLYAWRVSDTSNVLLDPYGVAVAVPKAYGRMAGTLPQRDSRAAMKSVVADLQSYDWERDVPLGRPFARTVIYELHVRGFTAHPSSGLAPGLAGTYAGLTAKVPYLRSLGITAVELMPVLAFDPQDAPPGLVNYWGYSPVSFFAPHAAYASCGDPLGALDEFRDMVKALHRAGIEVILDVVFNHTAEGPADGPTFCWRGLDADTYYILDSADPARYLDVTGCGNTINANNSVVRRMIIDALHHWVDQMHVDGFRFDLASAMTRDQRGMPMADPPIIWAIESDPVLAGTKVIAEAWDVAGLYQLGSFVGERWREWNGKFRDDVRRFSRGDRGTVALLPNRLLGSPDLFGSRPTEVEHSINFVACHDGFTLNDLVSYARKHNEANLADNQDGAADDYSTNCGVEGPSDAPSIERLRTRLVKNMLGITLIAMGVPMIVMGDEVRRTQLGNNNPYCQDNEISWFDWSLTDRYADIRRFVEKLIDVRLELDMTQVMHGLPLREFLTRSLVEFHGVRLHQPDWSEGSQMLALTVRSVIGTRMVHAILNSSEECVEFELPPVAAPELPWRRVADTALDPPDDIADLASAQPLTGSTYPVGARSVVLLCADLHGVS</sequence>
<dbReference type="GO" id="GO:0019156">
    <property type="term" value="F:isoamylase activity"/>
    <property type="evidence" value="ECO:0007669"/>
    <property type="project" value="UniProtKB-ARBA"/>
</dbReference>
<dbReference type="EMBL" id="AP022563">
    <property type="protein sequence ID" value="BBX18126.1"/>
    <property type="molecule type" value="Genomic_DNA"/>
</dbReference>
<dbReference type="InterPro" id="IPR013780">
    <property type="entry name" value="Glyco_hydro_b"/>
</dbReference>
<name>A0A7I7K1Y2_9MYCO</name>
<evidence type="ECO:0000313" key="3">
    <source>
        <dbReference type="EMBL" id="BBX18126.1"/>
    </source>
</evidence>